<comment type="catalytic activity">
    <reaction evidence="1">
        <text>Hydrolysis of terminal, non-reducing beta-D-glucosyl residues with release of beta-D-glucose.</text>
        <dbReference type="EC" id="3.2.1.21"/>
    </reaction>
</comment>
<keyword evidence="11 15" id="KW-0326">Glycosidase</keyword>
<keyword evidence="7 16" id="KW-0732">Signal</keyword>
<evidence type="ECO:0000256" key="1">
    <source>
        <dbReference type="ARBA" id="ARBA00000448"/>
    </source>
</evidence>
<dbReference type="InterPro" id="IPR030458">
    <property type="entry name" value="Glyco_hydro_31_AS"/>
</dbReference>
<keyword evidence="8 15" id="KW-0378">Hydrolase</keyword>
<reference evidence="20 21" key="1">
    <citation type="submission" date="2019-12" db="EMBL/GenBank/DDBJ databases">
        <authorList>
            <person name="Floudas D."/>
            <person name="Bentzer J."/>
            <person name="Ahren D."/>
            <person name="Johansson T."/>
            <person name="Persson P."/>
            <person name="Tunlid A."/>
        </authorList>
    </citation>
    <scope>NUCLEOTIDE SEQUENCE [LARGE SCALE GENOMIC DNA]</scope>
    <source>
        <strain evidence="20 21">CBS 102.39</strain>
    </source>
</reference>
<protein>
    <recommendedName>
        <fullName evidence="5">Probable alpha/beta-glucosidase agdC</fullName>
        <ecNumber evidence="4">3.2.1.21</ecNumber>
    </recommendedName>
</protein>
<dbReference type="InterPro" id="IPR025887">
    <property type="entry name" value="Glyco_hydro_31_N_dom"/>
</dbReference>
<evidence type="ECO:0000313" key="20">
    <source>
        <dbReference type="EMBL" id="KAF4614964.1"/>
    </source>
</evidence>
<feature type="domain" description="Glycoside hydrolase family 31 N-terminal" evidence="18">
    <location>
        <begin position="111"/>
        <end position="231"/>
    </location>
</feature>
<dbReference type="CDD" id="cd14752">
    <property type="entry name" value="GH31_N"/>
    <property type="match status" value="1"/>
</dbReference>
<dbReference type="Pfam" id="PF01055">
    <property type="entry name" value="Glyco_hydro_31_2nd"/>
    <property type="match status" value="1"/>
</dbReference>
<feature type="chain" id="PRO_5034950032" description="Probable alpha/beta-glucosidase agdC" evidence="16">
    <location>
        <begin position="29"/>
        <end position="898"/>
    </location>
</feature>
<dbReference type="Pfam" id="PF21365">
    <property type="entry name" value="Glyco_hydro_31_3rd"/>
    <property type="match status" value="1"/>
</dbReference>
<evidence type="ECO:0000256" key="15">
    <source>
        <dbReference type="RuleBase" id="RU361185"/>
    </source>
</evidence>
<evidence type="ECO:0000256" key="16">
    <source>
        <dbReference type="SAM" id="SignalP"/>
    </source>
</evidence>
<dbReference type="AlphaFoldDB" id="A0A8H4QQ66"/>
<dbReference type="InterPro" id="IPR011013">
    <property type="entry name" value="Gal_mutarotase_sf_dom"/>
</dbReference>
<dbReference type="PANTHER" id="PTHR22762:SF67">
    <property type="entry name" value="ALPHA_BETA-GLUCOSIDASE AGDC-RELATED"/>
    <property type="match status" value="1"/>
</dbReference>
<evidence type="ECO:0000256" key="5">
    <source>
        <dbReference type="ARBA" id="ARBA00014002"/>
    </source>
</evidence>
<accession>A0A8H4QQ66</accession>
<dbReference type="EC" id="3.2.1.21" evidence="4"/>
<evidence type="ECO:0000256" key="7">
    <source>
        <dbReference type="ARBA" id="ARBA00022729"/>
    </source>
</evidence>
<dbReference type="InterPro" id="IPR017853">
    <property type="entry name" value="GH"/>
</dbReference>
<keyword evidence="6" id="KW-0964">Secreted</keyword>
<comment type="caution">
    <text evidence="20">The sequence shown here is derived from an EMBL/GenBank/DDBJ whole genome shotgun (WGS) entry which is preliminary data.</text>
</comment>
<dbReference type="PANTHER" id="PTHR22762">
    <property type="entry name" value="ALPHA-GLUCOSIDASE"/>
    <property type="match status" value="1"/>
</dbReference>
<name>A0A8H4QQ66_9AGAR</name>
<dbReference type="GO" id="GO:0000272">
    <property type="term" value="P:polysaccharide catabolic process"/>
    <property type="evidence" value="ECO:0007669"/>
    <property type="project" value="UniProtKB-KW"/>
</dbReference>
<dbReference type="PROSITE" id="PS00129">
    <property type="entry name" value="GLYCOSYL_HYDROL_F31_1"/>
    <property type="match status" value="1"/>
</dbReference>
<dbReference type="GO" id="GO:0008422">
    <property type="term" value="F:beta-glucosidase activity"/>
    <property type="evidence" value="ECO:0007669"/>
    <property type="project" value="UniProtKB-EC"/>
</dbReference>
<evidence type="ECO:0000256" key="13">
    <source>
        <dbReference type="ARBA" id="ARBA00023326"/>
    </source>
</evidence>
<evidence type="ECO:0000256" key="10">
    <source>
        <dbReference type="ARBA" id="ARBA00023277"/>
    </source>
</evidence>
<keyword evidence="9" id="KW-0325">Glycoprotein</keyword>
<feature type="domain" description="Glycoside hydrolase family 31 TIM barrel" evidence="17">
    <location>
        <begin position="280"/>
        <end position="673"/>
    </location>
</feature>
<dbReference type="GO" id="GO:0071555">
    <property type="term" value="P:cell wall organization"/>
    <property type="evidence" value="ECO:0007669"/>
    <property type="project" value="UniProtKB-KW"/>
</dbReference>
<keyword evidence="10" id="KW-0119">Carbohydrate metabolism</keyword>
<dbReference type="GO" id="GO:0005576">
    <property type="term" value="C:extracellular region"/>
    <property type="evidence" value="ECO:0007669"/>
    <property type="project" value="UniProtKB-SubCell"/>
</dbReference>
<dbReference type="SUPFAM" id="SSF74650">
    <property type="entry name" value="Galactose mutarotase-like"/>
    <property type="match status" value="1"/>
</dbReference>
<keyword evidence="12" id="KW-0961">Cell wall biogenesis/degradation</keyword>
<evidence type="ECO:0000259" key="19">
    <source>
        <dbReference type="Pfam" id="PF21365"/>
    </source>
</evidence>
<dbReference type="Proteomes" id="UP000521872">
    <property type="component" value="Unassembled WGS sequence"/>
</dbReference>
<evidence type="ECO:0000256" key="2">
    <source>
        <dbReference type="ARBA" id="ARBA00004613"/>
    </source>
</evidence>
<dbReference type="Gene3D" id="3.20.20.80">
    <property type="entry name" value="Glycosidases"/>
    <property type="match status" value="1"/>
</dbReference>
<evidence type="ECO:0000256" key="8">
    <source>
        <dbReference type="ARBA" id="ARBA00022801"/>
    </source>
</evidence>
<dbReference type="CDD" id="cd06602">
    <property type="entry name" value="GH31_MGAM_SI_GAA"/>
    <property type="match status" value="1"/>
</dbReference>
<dbReference type="SUPFAM" id="SSF51011">
    <property type="entry name" value="Glycosyl hydrolase domain"/>
    <property type="match status" value="1"/>
</dbReference>
<comment type="similarity">
    <text evidence="3 15">Belongs to the glycosyl hydrolase 31 family.</text>
</comment>
<dbReference type="InterPro" id="IPR048395">
    <property type="entry name" value="Glyco_hydro_31_C"/>
</dbReference>
<dbReference type="InterPro" id="IPR000322">
    <property type="entry name" value="Glyco_hydro_31_TIM"/>
</dbReference>
<dbReference type="InterPro" id="IPR013780">
    <property type="entry name" value="Glyco_hydro_b"/>
</dbReference>
<dbReference type="Gene3D" id="2.60.40.1180">
    <property type="entry name" value="Golgi alpha-mannosidase II"/>
    <property type="match status" value="2"/>
</dbReference>
<evidence type="ECO:0000256" key="6">
    <source>
        <dbReference type="ARBA" id="ARBA00022525"/>
    </source>
</evidence>
<evidence type="ECO:0000259" key="17">
    <source>
        <dbReference type="Pfam" id="PF01055"/>
    </source>
</evidence>
<evidence type="ECO:0000256" key="9">
    <source>
        <dbReference type="ARBA" id="ARBA00023180"/>
    </source>
</evidence>
<gene>
    <name evidence="20" type="ORF">D9613_003515</name>
</gene>
<evidence type="ECO:0000313" key="21">
    <source>
        <dbReference type="Proteomes" id="UP000521872"/>
    </source>
</evidence>
<keyword evidence="21" id="KW-1185">Reference proteome</keyword>
<evidence type="ECO:0000256" key="3">
    <source>
        <dbReference type="ARBA" id="ARBA00007806"/>
    </source>
</evidence>
<evidence type="ECO:0000259" key="18">
    <source>
        <dbReference type="Pfam" id="PF13802"/>
    </source>
</evidence>
<sequence length="898" mass="100231">MAKLNRISTLRTFVLLALLQTSSLFVDAAEVNPSALQACPGYKATNVKARRDGLTADLVLAGKACNVFGEDIQNLRLNVDYETADRIHLKITDASSDRYEVPESVFPRPNNKRPVSSTNANIRFDYTASPFSFTIRRAKTSEVLFSTVGNPIIFEPQYLRVKTTLPKNPNIYGLGEHTHPFHLPTNGTTLTLWSRDSYGVPVGTNLYGNHPVYFEHRTTGTHGVFLLNSNGMDIKLTEDGKNAGLEYNAIGGVLDFYFLAGSQTDPTQLAKQYAQVVGTPAEMPYWSFGFHQCRFGYKDYLDVASVISRYAEAKIPLETMWTDIDYMDRRRSFSLDPNYFPIDRMQEIVRYLHEHDQKYIVMTDPAVAYVTEGYEAYTKGTELDIWLKDPRGDGKNASLGLVWAGVSVFPDWFHPNIEEYWNGMFQDFYSPEKGLDIDGVWIDMNEPASFCNAPCENPFEQAIEQDLPPPRANPPPAPNVPLFGNANTKLTKREVDVINPPYAINNAAGSLSNKTAHTDIVHANGLTEYDTHNLYGTMMSTATYDAMLSRRPDVRPFIITRSTFAGAGAKVGKWLGDNLSTWDLYRNSIAGMLGFASVYQVPMVGSDICGFGGNTTEYLCARWSMLGAFNPFMRNHNGDTSISQEFYLWPTVAEASRNAINIRYQLLDYIYTAFHQASIDGTPVLHPLWFKYPKDTKTFPIDLQFFYGDSILVSPVTAENSTTVSIYVPNDLFYDFQTLSPVQGKGSFVKLTNVGPTEIPLHIKSSVVLPLRQKPAMTTAELRKTDFELIVAPDARGRATGDLYIDDGDSLVQKATTSVKFAFSNGRLDVSGKFGYNAGVKVARVRFLNVNSAPLVVTYNGKAVKKGDYSYDSKKKVLDVTVAAELTKGFSVQYKSLW</sequence>
<evidence type="ECO:0000256" key="14">
    <source>
        <dbReference type="ARBA" id="ARBA00025512"/>
    </source>
</evidence>
<dbReference type="SUPFAM" id="SSF51445">
    <property type="entry name" value="(Trans)glycosidases"/>
    <property type="match status" value="1"/>
</dbReference>
<dbReference type="Pfam" id="PF13802">
    <property type="entry name" value="Gal_mutarotas_2"/>
    <property type="match status" value="1"/>
</dbReference>
<evidence type="ECO:0000256" key="12">
    <source>
        <dbReference type="ARBA" id="ARBA00023316"/>
    </source>
</evidence>
<feature type="domain" description="Glycosyl hydrolase family 31 C-terminal" evidence="19">
    <location>
        <begin position="681"/>
        <end position="768"/>
    </location>
</feature>
<organism evidence="20 21">
    <name type="scientific">Agrocybe pediades</name>
    <dbReference type="NCBI Taxonomy" id="84607"/>
    <lineage>
        <taxon>Eukaryota</taxon>
        <taxon>Fungi</taxon>
        <taxon>Dikarya</taxon>
        <taxon>Basidiomycota</taxon>
        <taxon>Agaricomycotina</taxon>
        <taxon>Agaricomycetes</taxon>
        <taxon>Agaricomycetidae</taxon>
        <taxon>Agaricales</taxon>
        <taxon>Agaricineae</taxon>
        <taxon>Strophariaceae</taxon>
        <taxon>Agrocybe</taxon>
    </lineage>
</organism>
<keyword evidence="13" id="KW-0624">Polysaccharide degradation</keyword>
<evidence type="ECO:0000256" key="4">
    <source>
        <dbReference type="ARBA" id="ARBA00012744"/>
    </source>
</evidence>
<evidence type="ECO:0000256" key="11">
    <source>
        <dbReference type="ARBA" id="ARBA00023295"/>
    </source>
</evidence>
<comment type="subcellular location">
    <subcellularLocation>
        <location evidence="2">Secreted</location>
    </subcellularLocation>
</comment>
<comment type="function">
    <text evidence="14">Glucosidase involved in the degradation of cellulosic biomass. Has both alpha- and beta-glucosidase activity.</text>
</comment>
<dbReference type="Gene3D" id="2.60.40.1760">
    <property type="entry name" value="glycosyl hydrolase (family 31)"/>
    <property type="match status" value="1"/>
</dbReference>
<feature type="signal peptide" evidence="16">
    <location>
        <begin position="1"/>
        <end position="28"/>
    </location>
</feature>
<proteinExistence type="inferred from homology"/>
<dbReference type="GO" id="GO:0030246">
    <property type="term" value="F:carbohydrate binding"/>
    <property type="evidence" value="ECO:0007669"/>
    <property type="project" value="InterPro"/>
</dbReference>
<dbReference type="EMBL" id="JAACJL010000044">
    <property type="protein sequence ID" value="KAF4614964.1"/>
    <property type="molecule type" value="Genomic_DNA"/>
</dbReference>